<evidence type="ECO:0000256" key="4">
    <source>
        <dbReference type="ARBA" id="ARBA00022692"/>
    </source>
</evidence>
<evidence type="ECO:0000313" key="13">
    <source>
        <dbReference type="Proteomes" id="UP000075880"/>
    </source>
</evidence>
<evidence type="ECO:0008006" key="14">
    <source>
        <dbReference type="Google" id="ProtNLM"/>
    </source>
</evidence>
<organism evidence="12 13">
    <name type="scientific">Anopheles atroparvus</name>
    <name type="common">European mosquito</name>
    <dbReference type="NCBI Taxonomy" id="41427"/>
    <lineage>
        <taxon>Eukaryota</taxon>
        <taxon>Metazoa</taxon>
        <taxon>Ecdysozoa</taxon>
        <taxon>Arthropoda</taxon>
        <taxon>Hexapoda</taxon>
        <taxon>Insecta</taxon>
        <taxon>Pterygota</taxon>
        <taxon>Neoptera</taxon>
        <taxon>Endopterygota</taxon>
        <taxon>Diptera</taxon>
        <taxon>Nematocera</taxon>
        <taxon>Culicoidea</taxon>
        <taxon>Culicidae</taxon>
        <taxon>Anophelinae</taxon>
        <taxon>Anopheles</taxon>
    </lineage>
</organism>
<evidence type="ECO:0000256" key="11">
    <source>
        <dbReference type="SAM" id="Phobius"/>
    </source>
</evidence>
<dbReference type="PANTHER" id="PTHR45624:SF4">
    <property type="entry name" value="CONGESTED-LIKE TRACHEA PROTEIN-RELATED"/>
    <property type="match status" value="1"/>
</dbReference>
<dbReference type="EnsemblMetazoa" id="ENSAATROPT006173">
    <property type="protein sequence ID" value="ENSAATROPP005622"/>
    <property type="gene ID" value="ENSAATROPG004998"/>
</dbReference>
<comment type="similarity">
    <text evidence="2 10">Belongs to the mitochondrial carrier (TC 2.A.29) family.</text>
</comment>
<keyword evidence="7" id="KW-0496">Mitochondrion</keyword>
<evidence type="ECO:0000256" key="10">
    <source>
        <dbReference type="RuleBase" id="RU000488"/>
    </source>
</evidence>
<evidence type="ECO:0000256" key="5">
    <source>
        <dbReference type="ARBA" id="ARBA00022737"/>
    </source>
</evidence>
<protein>
    <recommendedName>
        <fullName evidence="14">Mitochondrial carnitine/acylcarnitine carrier protein</fullName>
    </recommendedName>
</protein>
<evidence type="ECO:0000256" key="3">
    <source>
        <dbReference type="ARBA" id="ARBA00022448"/>
    </source>
</evidence>
<dbReference type="SUPFAM" id="SSF103506">
    <property type="entry name" value="Mitochondrial carrier"/>
    <property type="match status" value="1"/>
</dbReference>
<evidence type="ECO:0000256" key="8">
    <source>
        <dbReference type="ARBA" id="ARBA00023136"/>
    </source>
</evidence>
<feature type="transmembrane region" description="Helical" evidence="11">
    <location>
        <begin position="67"/>
        <end position="90"/>
    </location>
</feature>
<evidence type="ECO:0000256" key="9">
    <source>
        <dbReference type="PROSITE-ProRule" id="PRU00282"/>
    </source>
</evidence>
<keyword evidence="5" id="KW-0677">Repeat</keyword>
<dbReference type="GO" id="GO:0006839">
    <property type="term" value="P:mitochondrial transport"/>
    <property type="evidence" value="ECO:0007669"/>
    <property type="project" value="TreeGrafter"/>
</dbReference>
<dbReference type="InterPro" id="IPR023395">
    <property type="entry name" value="MCP_dom_sf"/>
</dbReference>
<dbReference type="PANTHER" id="PTHR45624">
    <property type="entry name" value="MITOCHONDRIAL BASIC AMINO ACIDS TRANSPORTER-RELATED"/>
    <property type="match status" value="1"/>
</dbReference>
<keyword evidence="8 9" id="KW-0472">Membrane</keyword>
<dbReference type="PROSITE" id="PS50920">
    <property type="entry name" value="SOLCAR"/>
    <property type="match status" value="3"/>
</dbReference>
<evidence type="ECO:0000256" key="6">
    <source>
        <dbReference type="ARBA" id="ARBA00022989"/>
    </source>
</evidence>
<keyword evidence="6 11" id="KW-1133">Transmembrane helix</keyword>
<keyword evidence="13" id="KW-1185">Reference proteome</keyword>
<dbReference type="GO" id="GO:0031966">
    <property type="term" value="C:mitochondrial membrane"/>
    <property type="evidence" value="ECO:0007669"/>
    <property type="project" value="UniProtKB-SubCell"/>
</dbReference>
<keyword evidence="3 10" id="KW-0813">Transport</keyword>
<dbReference type="GO" id="GO:0015227">
    <property type="term" value="F:O-acyl-L-carnitine transmembrane transporter activity"/>
    <property type="evidence" value="ECO:0007669"/>
    <property type="project" value="TreeGrafter"/>
</dbReference>
<proteinExistence type="inferred from homology"/>
<dbReference type="GO" id="GO:1902603">
    <property type="term" value="P:carnitine transmembrane transport"/>
    <property type="evidence" value="ECO:0007669"/>
    <property type="project" value="TreeGrafter"/>
</dbReference>
<evidence type="ECO:0000256" key="1">
    <source>
        <dbReference type="ARBA" id="ARBA00004225"/>
    </source>
</evidence>
<keyword evidence="4 9" id="KW-0812">Transmembrane</keyword>
<reference evidence="12" key="1">
    <citation type="submission" date="2024-04" db="UniProtKB">
        <authorList>
            <consortium name="EnsemblMetazoa"/>
        </authorList>
    </citation>
    <scope>IDENTIFICATION</scope>
    <source>
        <strain evidence="12">EBRO</strain>
    </source>
</reference>
<dbReference type="Pfam" id="PF00153">
    <property type="entry name" value="Mito_carr"/>
    <property type="match status" value="3"/>
</dbReference>
<dbReference type="InterPro" id="IPR050567">
    <property type="entry name" value="Mitochondrial_Carrier"/>
</dbReference>
<evidence type="ECO:0000256" key="7">
    <source>
        <dbReference type="ARBA" id="ARBA00023128"/>
    </source>
</evidence>
<dbReference type="Proteomes" id="UP000075880">
    <property type="component" value="Unassembled WGS sequence"/>
</dbReference>
<sequence length="464" mass="50403">MSENKSPIKYFLSGGFGGICTVLAGHPLDTIKVRLQTMPLPAAGQAPLYAGTLDCAKKTIAREGFRGLYKGMSAPITGVAPIFAVSFFGFGVGKRLQQKTPDEELNYTQLFAAGAFSGIFTTTVMAPGERIKCLLQIQQGGNSPQKYNGMVDCAKQLYAEGGMRSIYKGAFATLLRDVPASGMYFLTYEYIQRALAPKAGEKKDASIGLLGTIFAGGMAGIANWAIGMPADVLKSRLQTAPEGTYPNGIRDVFRELMRREGPLALYKGVTPVMLRAFPANAACFIGVEVFMKFLNLHNGLLCFLALLEGLMEFSFRVQRGKKHGTLQYRMEIVQLCRSGTVNRMGNDRMGVNKALSNTVHLFEPPTDRSDLGLSSFASLANSADHELLMMISVPGPKDSRRMSLGKRPHFSFAEHAERCGDAAGASKVVGFAVIKVLSDHCWINPRPGNTMQGYFSLPFPPEQC</sequence>
<name>A0AAG5D2Z5_ANOAO</name>
<evidence type="ECO:0000313" key="12">
    <source>
        <dbReference type="EnsemblMetazoa" id="ENSAATROPP005622"/>
    </source>
</evidence>
<feature type="repeat" description="Solcar" evidence="9">
    <location>
        <begin position="207"/>
        <end position="293"/>
    </location>
</feature>
<comment type="subcellular location">
    <subcellularLocation>
        <location evidence="1">Mitochondrion membrane</location>
        <topology evidence="1">Multi-pass membrane protein</topology>
    </subcellularLocation>
</comment>
<feature type="transmembrane region" description="Helical" evidence="11">
    <location>
        <begin position="207"/>
        <end position="226"/>
    </location>
</feature>
<dbReference type="AlphaFoldDB" id="A0AAG5D2Z5"/>
<dbReference type="InterPro" id="IPR018108">
    <property type="entry name" value="MCP_transmembrane"/>
</dbReference>
<dbReference type="Gene3D" id="1.50.40.10">
    <property type="entry name" value="Mitochondrial carrier domain"/>
    <property type="match status" value="2"/>
</dbReference>
<feature type="repeat" description="Solcar" evidence="9">
    <location>
        <begin position="105"/>
        <end position="194"/>
    </location>
</feature>
<accession>A0AAG5D2Z5</accession>
<feature type="repeat" description="Solcar" evidence="9">
    <location>
        <begin position="5"/>
        <end position="96"/>
    </location>
</feature>
<dbReference type="FunFam" id="1.50.40.10:FF:000051">
    <property type="entry name" value="Mitochondrial carnitine/acylcarnitine carrier protein"/>
    <property type="match status" value="1"/>
</dbReference>
<feature type="transmembrane region" description="Helical" evidence="11">
    <location>
        <begin position="110"/>
        <end position="128"/>
    </location>
</feature>
<evidence type="ECO:0000256" key="2">
    <source>
        <dbReference type="ARBA" id="ARBA00006375"/>
    </source>
</evidence>